<evidence type="ECO:0000313" key="1">
    <source>
        <dbReference type="EMBL" id="SNX67897.1"/>
    </source>
</evidence>
<accession>A0A285CJX9</accession>
<protein>
    <submittedName>
        <fullName evidence="1">Uncharacterized protein DUF2624</fullName>
    </submittedName>
</protein>
<keyword evidence="2" id="KW-1185">Reference proteome</keyword>
<gene>
    <name evidence="1" type="ORF">SAMN05877753_102101</name>
</gene>
<evidence type="ECO:0000313" key="2">
    <source>
        <dbReference type="Proteomes" id="UP000219546"/>
    </source>
</evidence>
<dbReference type="AlphaFoldDB" id="A0A285CJX9"/>
<dbReference type="EMBL" id="OAOP01000002">
    <property type="protein sequence ID" value="SNX67897.1"/>
    <property type="molecule type" value="Genomic_DNA"/>
</dbReference>
<sequence>MKLFENVVNYKINNITPEDILKYSKQFNISINSDQAKQVARLVKGRGINIFNDKERAQLVKEVAKITGPDVAKEVNQLFIQFTK</sequence>
<reference evidence="1 2" key="1">
    <citation type="submission" date="2017-08" db="EMBL/GenBank/DDBJ databases">
        <authorList>
            <person name="de Groot N.N."/>
        </authorList>
    </citation>
    <scope>NUCLEOTIDE SEQUENCE [LARGE SCALE GENOMIC DNA]</scope>
    <source>
        <strain evidence="1 2">JC228</strain>
    </source>
</reference>
<name>A0A285CJX9_9BACI</name>
<dbReference type="InterPro" id="IPR020277">
    <property type="entry name" value="DUF2624"/>
</dbReference>
<dbReference type="Pfam" id="PF11116">
    <property type="entry name" value="DUF2624"/>
    <property type="match status" value="1"/>
</dbReference>
<proteinExistence type="predicted"/>
<dbReference type="Proteomes" id="UP000219546">
    <property type="component" value="Unassembled WGS sequence"/>
</dbReference>
<dbReference type="OrthoDB" id="2969575at2"/>
<dbReference type="RefSeq" id="WP_097157309.1">
    <property type="nucleotide sequence ID" value="NZ_JBEPMQ010000013.1"/>
</dbReference>
<organism evidence="1 2">
    <name type="scientific">Bacillus oleivorans</name>
    <dbReference type="NCBI Taxonomy" id="1448271"/>
    <lineage>
        <taxon>Bacteria</taxon>
        <taxon>Bacillati</taxon>
        <taxon>Bacillota</taxon>
        <taxon>Bacilli</taxon>
        <taxon>Bacillales</taxon>
        <taxon>Bacillaceae</taxon>
        <taxon>Bacillus</taxon>
    </lineage>
</organism>